<dbReference type="EMBL" id="CP069036">
    <property type="protein sequence ID" value="QRD02783.1"/>
    <property type="molecule type" value="Genomic_DNA"/>
</dbReference>
<feature type="region of interest" description="Disordered" evidence="1">
    <location>
        <begin position="61"/>
        <end position="84"/>
    </location>
</feature>
<gene>
    <name evidence="2" type="ORF">JI435_115110</name>
</gene>
<organism evidence="2 3">
    <name type="scientific">Phaeosphaeria nodorum (strain SN15 / ATCC MYA-4574 / FGSC 10173)</name>
    <name type="common">Glume blotch fungus</name>
    <name type="synonym">Parastagonospora nodorum</name>
    <dbReference type="NCBI Taxonomy" id="321614"/>
    <lineage>
        <taxon>Eukaryota</taxon>
        <taxon>Fungi</taxon>
        <taxon>Dikarya</taxon>
        <taxon>Ascomycota</taxon>
        <taxon>Pezizomycotina</taxon>
        <taxon>Dothideomycetes</taxon>
        <taxon>Pleosporomycetidae</taxon>
        <taxon>Pleosporales</taxon>
        <taxon>Pleosporineae</taxon>
        <taxon>Phaeosphaeriaceae</taxon>
        <taxon>Parastagonospora</taxon>
    </lineage>
</organism>
<dbReference type="VEuPathDB" id="FungiDB:JI435_115110"/>
<reference evidence="3" key="1">
    <citation type="journal article" date="2021" name="BMC Genomics">
        <title>Chromosome-level genome assembly and manually-curated proteome of model necrotroph Parastagonospora nodorum Sn15 reveals a genome-wide trove of candidate effector homologs, and redundancy of virulence-related functions within an accessory chromosome.</title>
        <authorList>
            <person name="Bertazzoni S."/>
            <person name="Jones D.A.B."/>
            <person name="Phan H.T."/>
            <person name="Tan K.-C."/>
            <person name="Hane J.K."/>
        </authorList>
    </citation>
    <scope>NUCLEOTIDE SEQUENCE [LARGE SCALE GENOMIC DNA]</scope>
    <source>
        <strain evidence="3">SN15 / ATCC MYA-4574 / FGSC 10173)</strain>
    </source>
</reference>
<evidence type="ECO:0000313" key="2">
    <source>
        <dbReference type="EMBL" id="QRD02783.1"/>
    </source>
</evidence>
<dbReference type="OrthoDB" id="3785088at2759"/>
<accession>A0A7U2FCM2</accession>
<sequence>MSSPTPIQPFQYHPISFVSPISDTTHTQTSPHTSRLRRLSTYLKNAVTLEDTATAWRRESVISDQGNMQQEISRRSSTSEQENSALLAWRRGSEEGFWKKYGMEGRRKSSVNGEGERERRLSLGRAGGKGKWRKMSWVGRE</sequence>
<feature type="compositionally biased region" description="Polar residues" evidence="1">
    <location>
        <begin position="62"/>
        <end position="84"/>
    </location>
</feature>
<name>A0A7U2FCM2_PHANO</name>
<proteinExistence type="predicted"/>
<dbReference type="Proteomes" id="UP000663193">
    <property type="component" value="Chromosome 14"/>
</dbReference>
<protein>
    <submittedName>
        <fullName evidence="2">Uncharacterized protein</fullName>
    </submittedName>
</protein>
<dbReference type="KEGG" id="pno:SNOG_11511"/>
<feature type="region of interest" description="Disordered" evidence="1">
    <location>
        <begin position="104"/>
        <end position="141"/>
    </location>
</feature>
<dbReference type="AlphaFoldDB" id="A0A7U2FCM2"/>
<keyword evidence="3" id="KW-1185">Reference proteome</keyword>
<evidence type="ECO:0000256" key="1">
    <source>
        <dbReference type="SAM" id="MobiDB-lite"/>
    </source>
</evidence>
<dbReference type="RefSeq" id="XP_001801751.1">
    <property type="nucleotide sequence ID" value="XM_001801699.1"/>
</dbReference>
<evidence type="ECO:0000313" key="3">
    <source>
        <dbReference type="Proteomes" id="UP000663193"/>
    </source>
</evidence>